<keyword evidence="3" id="KW-1185">Reference proteome</keyword>
<dbReference type="AlphaFoldDB" id="A0A841CQ10"/>
<evidence type="ECO:0000313" key="3">
    <source>
        <dbReference type="Proteomes" id="UP000547510"/>
    </source>
</evidence>
<reference evidence="2 3" key="1">
    <citation type="submission" date="2020-08" db="EMBL/GenBank/DDBJ databases">
        <title>Genomic Encyclopedia of Type Strains, Phase III (KMG-III): the genomes of soil and plant-associated and newly described type strains.</title>
        <authorList>
            <person name="Whitman W."/>
        </authorList>
    </citation>
    <scope>NUCLEOTIDE SEQUENCE [LARGE SCALE GENOMIC DNA]</scope>
    <source>
        <strain evidence="2 3">CECT 8640</strain>
    </source>
</reference>
<evidence type="ECO:0000256" key="1">
    <source>
        <dbReference type="SAM" id="MobiDB-lite"/>
    </source>
</evidence>
<organism evidence="2 3">
    <name type="scientific">Saccharothrix tamanrassetensis</name>
    <dbReference type="NCBI Taxonomy" id="1051531"/>
    <lineage>
        <taxon>Bacteria</taxon>
        <taxon>Bacillati</taxon>
        <taxon>Actinomycetota</taxon>
        <taxon>Actinomycetes</taxon>
        <taxon>Pseudonocardiales</taxon>
        <taxon>Pseudonocardiaceae</taxon>
        <taxon>Saccharothrix</taxon>
    </lineage>
</organism>
<feature type="region of interest" description="Disordered" evidence="1">
    <location>
        <begin position="1"/>
        <end position="62"/>
    </location>
</feature>
<protein>
    <submittedName>
        <fullName evidence="2">Uncharacterized protein</fullName>
    </submittedName>
</protein>
<accession>A0A841CQ10</accession>
<dbReference type="EMBL" id="JACHJN010000007">
    <property type="protein sequence ID" value="MBB5958085.1"/>
    <property type="molecule type" value="Genomic_DNA"/>
</dbReference>
<proteinExistence type="predicted"/>
<name>A0A841CQ10_9PSEU</name>
<comment type="caution">
    <text evidence="2">The sequence shown here is derived from an EMBL/GenBank/DDBJ whole genome shotgun (WGS) entry which is preliminary data.</text>
</comment>
<evidence type="ECO:0000313" key="2">
    <source>
        <dbReference type="EMBL" id="MBB5958085.1"/>
    </source>
</evidence>
<dbReference type="Proteomes" id="UP000547510">
    <property type="component" value="Unassembled WGS sequence"/>
</dbReference>
<sequence length="62" mass="6766">MTATDTAQLSGDHGPRATGRFRRRSAAHGPITFARLAHTGVRKGRRRPSSCVIRPARGRRTA</sequence>
<gene>
    <name evidence="2" type="ORF">FHS29_004693</name>
</gene>